<dbReference type="InterPro" id="IPR037143">
    <property type="entry name" value="4-PPantetheinyl_Trfase_dom_sf"/>
</dbReference>
<evidence type="ECO:0000313" key="4">
    <source>
        <dbReference type="EMBL" id="TXN32690.1"/>
    </source>
</evidence>
<dbReference type="RefSeq" id="WP_147781785.1">
    <property type="nucleotide sequence ID" value="NZ_VRMG01000002.1"/>
</dbReference>
<dbReference type="GO" id="GO:0005829">
    <property type="term" value="C:cytosol"/>
    <property type="evidence" value="ECO:0007669"/>
    <property type="project" value="TreeGrafter"/>
</dbReference>
<comment type="caution">
    <text evidence="4">The sequence shown here is derived from an EMBL/GenBank/DDBJ whole genome shotgun (WGS) entry which is preliminary data.</text>
</comment>
<keyword evidence="5" id="KW-1185">Reference proteome</keyword>
<proteinExistence type="inferred from homology"/>
<dbReference type="GO" id="GO:0019878">
    <property type="term" value="P:lysine biosynthetic process via aminoadipic acid"/>
    <property type="evidence" value="ECO:0007669"/>
    <property type="project" value="TreeGrafter"/>
</dbReference>
<gene>
    <name evidence="4" type="ORF">FVP33_01040</name>
</gene>
<dbReference type="AlphaFoldDB" id="A0A5C8UX85"/>
<dbReference type="Proteomes" id="UP000321379">
    <property type="component" value="Unassembled WGS sequence"/>
</dbReference>
<organism evidence="4 5">
    <name type="scientific">Lacisediminihabitans profunda</name>
    <dbReference type="NCBI Taxonomy" id="2594790"/>
    <lineage>
        <taxon>Bacteria</taxon>
        <taxon>Bacillati</taxon>
        <taxon>Actinomycetota</taxon>
        <taxon>Actinomycetes</taxon>
        <taxon>Micrococcales</taxon>
        <taxon>Microbacteriaceae</taxon>
        <taxon>Lacisediminihabitans</taxon>
    </lineage>
</organism>
<evidence type="ECO:0000256" key="2">
    <source>
        <dbReference type="ARBA" id="ARBA00022679"/>
    </source>
</evidence>
<evidence type="ECO:0000313" key="5">
    <source>
        <dbReference type="Proteomes" id="UP000321379"/>
    </source>
</evidence>
<dbReference type="PANTHER" id="PTHR12215">
    <property type="entry name" value="PHOSPHOPANTETHEINE TRANSFERASE"/>
    <property type="match status" value="1"/>
</dbReference>
<dbReference type="InterPro" id="IPR050559">
    <property type="entry name" value="P-Pant_transferase_sf"/>
</dbReference>
<dbReference type="InterPro" id="IPR008278">
    <property type="entry name" value="4-PPantetheinyl_Trfase_dom"/>
</dbReference>
<dbReference type="PANTHER" id="PTHR12215:SF10">
    <property type="entry name" value="L-AMINOADIPATE-SEMIALDEHYDE DEHYDROGENASE-PHOSPHOPANTETHEINYL TRANSFERASE"/>
    <property type="match status" value="1"/>
</dbReference>
<dbReference type="Pfam" id="PF01648">
    <property type="entry name" value="ACPS"/>
    <property type="match status" value="1"/>
</dbReference>
<protein>
    <submittedName>
        <fullName evidence="4">4'-phosphopantetheinyl transferase superfamily protein</fullName>
    </submittedName>
</protein>
<sequence>MREAGRGPTRVWIACVDDELPAIAAGLGLPHGDSRQGALLDPDERARASSFVDPLVSARFSRAHAVLRLVLGSVLAVEPALVSFRRGACPACGGPHGRPQLAHPPGPEFSLSRTGAWVAVAVREGAAVGVDIEVRRSDAALAPLERDILAAGEAVTGDILDVWVRKEALLKATGLGLSREMSTVHLLPRAGGWLEAGTPGMVVRDLVAGPTLGGAIAGPALGEVEVLVWPTG</sequence>
<dbReference type="Gene3D" id="3.90.470.20">
    <property type="entry name" value="4'-phosphopantetheinyl transferase domain"/>
    <property type="match status" value="1"/>
</dbReference>
<feature type="domain" description="4'-phosphopantetheinyl transferase" evidence="3">
    <location>
        <begin position="127"/>
        <end position="190"/>
    </location>
</feature>
<reference evidence="4 5" key="1">
    <citation type="submission" date="2019-08" db="EMBL/GenBank/DDBJ databases">
        <title>Bacterial whole genome sequence for Glaciihabitans sp. CHu50b-6-2.</title>
        <authorList>
            <person name="Jin L."/>
        </authorList>
    </citation>
    <scope>NUCLEOTIDE SEQUENCE [LARGE SCALE GENOMIC DNA]</scope>
    <source>
        <strain evidence="4 5">CHu50b-6-2</strain>
    </source>
</reference>
<comment type="similarity">
    <text evidence="1">Belongs to the P-Pant transferase superfamily. Gsp/Sfp/HetI/AcpT family.</text>
</comment>
<evidence type="ECO:0000259" key="3">
    <source>
        <dbReference type="Pfam" id="PF01648"/>
    </source>
</evidence>
<dbReference type="GO" id="GO:0008897">
    <property type="term" value="F:holo-[acyl-carrier-protein] synthase activity"/>
    <property type="evidence" value="ECO:0007669"/>
    <property type="project" value="InterPro"/>
</dbReference>
<dbReference type="GO" id="GO:0000287">
    <property type="term" value="F:magnesium ion binding"/>
    <property type="evidence" value="ECO:0007669"/>
    <property type="project" value="InterPro"/>
</dbReference>
<evidence type="ECO:0000256" key="1">
    <source>
        <dbReference type="ARBA" id="ARBA00010990"/>
    </source>
</evidence>
<dbReference type="SUPFAM" id="SSF56214">
    <property type="entry name" value="4'-phosphopantetheinyl transferase"/>
    <property type="match status" value="2"/>
</dbReference>
<keyword evidence="2 4" id="KW-0808">Transferase</keyword>
<dbReference type="EMBL" id="VRMG01000002">
    <property type="protein sequence ID" value="TXN32690.1"/>
    <property type="molecule type" value="Genomic_DNA"/>
</dbReference>
<accession>A0A5C8UX85</accession>
<name>A0A5C8UX85_9MICO</name>